<dbReference type="PANTHER" id="PTHR44196:SF1">
    <property type="entry name" value="DEHYDROGENASE_REDUCTASE SDR FAMILY MEMBER 7B"/>
    <property type="match status" value="1"/>
</dbReference>
<keyword evidence="2 5" id="KW-0560">Oxidoreductase</keyword>
<dbReference type="EMBL" id="JBHSIV010000013">
    <property type="protein sequence ID" value="MFC5063370.1"/>
    <property type="molecule type" value="Genomic_DNA"/>
</dbReference>
<proteinExistence type="inferred from homology"/>
<evidence type="ECO:0000313" key="5">
    <source>
        <dbReference type="EMBL" id="MFC5063370.1"/>
    </source>
</evidence>
<dbReference type="Proteomes" id="UP001595947">
    <property type="component" value="Unassembled WGS sequence"/>
</dbReference>
<name>A0ABV9YPA1_9PSEU</name>
<dbReference type="CDD" id="cd05233">
    <property type="entry name" value="SDR_c"/>
    <property type="match status" value="1"/>
</dbReference>
<dbReference type="Pfam" id="PF00106">
    <property type="entry name" value="adh_short"/>
    <property type="match status" value="1"/>
</dbReference>
<reference evidence="6" key="1">
    <citation type="journal article" date="2019" name="Int. J. Syst. Evol. Microbiol.">
        <title>The Global Catalogue of Microorganisms (GCM) 10K type strain sequencing project: providing services to taxonomists for standard genome sequencing and annotation.</title>
        <authorList>
            <consortium name="The Broad Institute Genomics Platform"/>
            <consortium name="The Broad Institute Genome Sequencing Center for Infectious Disease"/>
            <person name="Wu L."/>
            <person name="Ma J."/>
        </authorList>
    </citation>
    <scope>NUCLEOTIDE SEQUENCE [LARGE SCALE GENOMIC DNA]</scope>
    <source>
        <strain evidence="6">CGMCC 4.7093</strain>
    </source>
</reference>
<protein>
    <submittedName>
        <fullName evidence="5">SDR family NAD(P)-dependent oxidoreductase</fullName>
        <ecNumber evidence="5">1.-.-.-</ecNumber>
    </submittedName>
</protein>
<dbReference type="EC" id="1.-.-.-" evidence="5"/>
<dbReference type="PRINTS" id="PR00081">
    <property type="entry name" value="GDHRDH"/>
</dbReference>
<comment type="caution">
    <text evidence="5">The sequence shown here is derived from an EMBL/GenBank/DDBJ whole genome shotgun (WGS) entry which is preliminary data.</text>
</comment>
<comment type="similarity">
    <text evidence="1 3">Belongs to the short-chain dehydrogenases/reductases (SDR) family.</text>
</comment>
<organism evidence="5 6">
    <name type="scientific">Actinomycetospora atypica</name>
    <dbReference type="NCBI Taxonomy" id="1290095"/>
    <lineage>
        <taxon>Bacteria</taxon>
        <taxon>Bacillati</taxon>
        <taxon>Actinomycetota</taxon>
        <taxon>Actinomycetes</taxon>
        <taxon>Pseudonocardiales</taxon>
        <taxon>Pseudonocardiaceae</taxon>
        <taxon>Actinomycetospora</taxon>
    </lineage>
</organism>
<feature type="domain" description="Ketoreductase" evidence="4">
    <location>
        <begin position="10"/>
        <end position="191"/>
    </location>
</feature>
<dbReference type="PANTHER" id="PTHR44196">
    <property type="entry name" value="DEHYDROGENASE/REDUCTASE SDR FAMILY MEMBER 7B"/>
    <property type="match status" value="1"/>
</dbReference>
<sequence>MTTAAQMRGRTALVTGASGGIGRAIAEQLGDHGADVVLVGRNEAALEEAAATVRARGGTSRTIALDLADPAAPRKLVEQVGEVELLVNNAGVAPGGPMVDADADAADLRGMLDLNVAALTELTALLLPAMVARGHGSVLNLASVAGYMPAPGLAAYAASKTYVLALSRALWTEVRGTGVRVVSVSPGATRTAMNPRGTRTADQVATTALAALAGTAPAVIDGRANAILGRLFEALPARVAGPLAGWAMARFG</sequence>
<dbReference type="SUPFAM" id="SSF51735">
    <property type="entry name" value="NAD(P)-binding Rossmann-fold domains"/>
    <property type="match status" value="1"/>
</dbReference>
<dbReference type="GO" id="GO:0016491">
    <property type="term" value="F:oxidoreductase activity"/>
    <property type="evidence" value="ECO:0007669"/>
    <property type="project" value="UniProtKB-KW"/>
</dbReference>
<dbReference type="PRINTS" id="PR00080">
    <property type="entry name" value="SDRFAMILY"/>
</dbReference>
<dbReference type="Gene3D" id="3.40.50.720">
    <property type="entry name" value="NAD(P)-binding Rossmann-like Domain"/>
    <property type="match status" value="1"/>
</dbReference>
<evidence type="ECO:0000256" key="3">
    <source>
        <dbReference type="RuleBase" id="RU000363"/>
    </source>
</evidence>
<dbReference type="RefSeq" id="WP_378036719.1">
    <property type="nucleotide sequence ID" value="NZ_JBHSIV010000013.1"/>
</dbReference>
<evidence type="ECO:0000256" key="2">
    <source>
        <dbReference type="ARBA" id="ARBA00023002"/>
    </source>
</evidence>
<keyword evidence="6" id="KW-1185">Reference proteome</keyword>
<gene>
    <name evidence="5" type="ORF">ACFPBZ_14210</name>
</gene>
<evidence type="ECO:0000259" key="4">
    <source>
        <dbReference type="SMART" id="SM00822"/>
    </source>
</evidence>
<dbReference type="InterPro" id="IPR057326">
    <property type="entry name" value="KR_dom"/>
</dbReference>
<dbReference type="InterPro" id="IPR036291">
    <property type="entry name" value="NAD(P)-bd_dom_sf"/>
</dbReference>
<dbReference type="InterPro" id="IPR002347">
    <property type="entry name" value="SDR_fam"/>
</dbReference>
<evidence type="ECO:0000313" key="6">
    <source>
        <dbReference type="Proteomes" id="UP001595947"/>
    </source>
</evidence>
<dbReference type="SMART" id="SM00822">
    <property type="entry name" value="PKS_KR"/>
    <property type="match status" value="1"/>
</dbReference>
<evidence type="ECO:0000256" key="1">
    <source>
        <dbReference type="ARBA" id="ARBA00006484"/>
    </source>
</evidence>
<dbReference type="PIRSF" id="PIRSF000126">
    <property type="entry name" value="11-beta-HSD1"/>
    <property type="match status" value="1"/>
</dbReference>
<accession>A0ABV9YPA1</accession>